<sequence>MRLVKKLKNVQSSRRSLLSQVHPYLLHLLPLLLLHLHRHRHLHLHRHLRHRIRLHFP</sequence>
<reference evidence="1 2" key="1">
    <citation type="submission" date="2018-11" db="EMBL/GenBank/DDBJ databases">
        <authorList>
            <consortium name="Pathogen Informatics"/>
        </authorList>
    </citation>
    <scope>NUCLEOTIDE SEQUENCE [LARGE SCALE GENOMIC DNA]</scope>
</reference>
<dbReference type="Proteomes" id="UP000270094">
    <property type="component" value="Unassembled WGS sequence"/>
</dbReference>
<name>A0A3P7JFK3_STRVU</name>
<organism evidence="1 2">
    <name type="scientific">Strongylus vulgaris</name>
    <name type="common">Blood worm</name>
    <dbReference type="NCBI Taxonomy" id="40348"/>
    <lineage>
        <taxon>Eukaryota</taxon>
        <taxon>Metazoa</taxon>
        <taxon>Ecdysozoa</taxon>
        <taxon>Nematoda</taxon>
        <taxon>Chromadorea</taxon>
        <taxon>Rhabditida</taxon>
        <taxon>Rhabditina</taxon>
        <taxon>Rhabditomorpha</taxon>
        <taxon>Strongyloidea</taxon>
        <taxon>Strongylidae</taxon>
        <taxon>Strongylus</taxon>
    </lineage>
</organism>
<evidence type="ECO:0000313" key="2">
    <source>
        <dbReference type="Proteomes" id="UP000270094"/>
    </source>
</evidence>
<evidence type="ECO:0000313" key="1">
    <source>
        <dbReference type="EMBL" id="VDM74857.1"/>
    </source>
</evidence>
<dbReference type="EMBL" id="UYYB01094692">
    <property type="protein sequence ID" value="VDM74857.1"/>
    <property type="molecule type" value="Genomic_DNA"/>
</dbReference>
<gene>
    <name evidence="1" type="ORF">SVUK_LOCUS9855</name>
</gene>
<protein>
    <submittedName>
        <fullName evidence="1">Uncharacterized protein</fullName>
    </submittedName>
</protein>
<dbReference type="AlphaFoldDB" id="A0A3P7JFK3"/>
<proteinExistence type="predicted"/>
<accession>A0A3P7JFK3</accession>
<keyword evidence="2" id="KW-1185">Reference proteome</keyword>